<organism evidence="2 3">
    <name type="scientific">Necator americanus</name>
    <name type="common">Human hookworm</name>
    <dbReference type="NCBI Taxonomy" id="51031"/>
    <lineage>
        <taxon>Eukaryota</taxon>
        <taxon>Metazoa</taxon>
        <taxon>Ecdysozoa</taxon>
        <taxon>Nematoda</taxon>
        <taxon>Chromadorea</taxon>
        <taxon>Rhabditida</taxon>
        <taxon>Rhabditina</taxon>
        <taxon>Rhabditomorpha</taxon>
        <taxon>Strongyloidea</taxon>
        <taxon>Ancylostomatidae</taxon>
        <taxon>Bunostominae</taxon>
        <taxon>Necator</taxon>
    </lineage>
</organism>
<feature type="signal peptide" evidence="1">
    <location>
        <begin position="1"/>
        <end position="18"/>
    </location>
</feature>
<evidence type="ECO:0000256" key="1">
    <source>
        <dbReference type="SAM" id="SignalP"/>
    </source>
</evidence>
<proteinExistence type="predicted"/>
<protein>
    <submittedName>
        <fullName evidence="2">Uncharacterized protein</fullName>
    </submittedName>
</protein>
<evidence type="ECO:0000313" key="3">
    <source>
        <dbReference type="Proteomes" id="UP001303046"/>
    </source>
</evidence>
<dbReference type="Proteomes" id="UP001303046">
    <property type="component" value="Unassembled WGS sequence"/>
</dbReference>
<comment type="caution">
    <text evidence="2">The sequence shown here is derived from an EMBL/GenBank/DDBJ whole genome shotgun (WGS) entry which is preliminary data.</text>
</comment>
<dbReference type="EMBL" id="JAVFWL010000006">
    <property type="protein sequence ID" value="KAK6760251.1"/>
    <property type="molecule type" value="Genomic_DNA"/>
</dbReference>
<gene>
    <name evidence="2" type="primary">Necator_chrX.g21818</name>
    <name evidence="2" type="ORF">RB195_021657</name>
</gene>
<sequence>MRSLLLLVSLFELSFVTADEYYGVYLGKLRNASYALEGHVYLVNTTHLQIQDLNLKRLIDRNRLTFVFQNSKIQKQATEVYEYKISNDGDWLRLYEKELRDGVNNRRLIVKIPGSASDWDIFGIWSDTEVEFDAELREIPIRNGLLLKALIGLRSRSRRSRKYSPAKKRNTSHLPHSLVAISMELNA</sequence>
<feature type="chain" id="PRO_5045990156" evidence="1">
    <location>
        <begin position="19"/>
        <end position="187"/>
    </location>
</feature>
<evidence type="ECO:0000313" key="2">
    <source>
        <dbReference type="EMBL" id="KAK6760251.1"/>
    </source>
</evidence>
<name>A0ABR1EC60_NECAM</name>
<accession>A0ABR1EC60</accession>
<reference evidence="2 3" key="1">
    <citation type="submission" date="2023-08" db="EMBL/GenBank/DDBJ databases">
        <title>A Necator americanus chromosomal reference genome.</title>
        <authorList>
            <person name="Ilik V."/>
            <person name="Petrzelkova K.J."/>
            <person name="Pardy F."/>
            <person name="Fuh T."/>
            <person name="Niatou-Singa F.S."/>
            <person name="Gouil Q."/>
            <person name="Baker L."/>
            <person name="Ritchie M.E."/>
            <person name="Jex A.R."/>
            <person name="Gazzola D."/>
            <person name="Li H."/>
            <person name="Toshio Fujiwara R."/>
            <person name="Zhan B."/>
            <person name="Aroian R.V."/>
            <person name="Pafco B."/>
            <person name="Schwarz E.M."/>
        </authorList>
    </citation>
    <scope>NUCLEOTIDE SEQUENCE [LARGE SCALE GENOMIC DNA]</scope>
    <source>
        <strain evidence="2 3">Aroian</strain>
        <tissue evidence="2">Whole animal</tissue>
    </source>
</reference>
<keyword evidence="3" id="KW-1185">Reference proteome</keyword>
<keyword evidence="1" id="KW-0732">Signal</keyword>